<organism evidence="1 2">
    <name type="scientific">Saprolegnia parasitica (strain CBS 223.65)</name>
    <dbReference type="NCBI Taxonomy" id="695850"/>
    <lineage>
        <taxon>Eukaryota</taxon>
        <taxon>Sar</taxon>
        <taxon>Stramenopiles</taxon>
        <taxon>Oomycota</taxon>
        <taxon>Saprolegniomycetes</taxon>
        <taxon>Saprolegniales</taxon>
        <taxon>Saprolegniaceae</taxon>
        <taxon>Saprolegnia</taxon>
    </lineage>
</organism>
<name>A0A067CI44_SAPPC</name>
<sequence>MAATATAATVRRPVVTLAALDVGLGVGALVDVPVALPVDDDTDEGLVVAAPGTDVVLSLPGATVVVLADAEDDALKKSVYCWNVYAAMSAVVVTLGVIVRAHGGWIDASAFCTKV</sequence>
<keyword evidence="2" id="KW-1185">Reference proteome</keyword>
<proteinExistence type="predicted"/>
<gene>
    <name evidence="1" type="ORF">SPRG_19643</name>
</gene>
<dbReference type="GeneID" id="24140961"/>
<dbReference type="RefSeq" id="XP_012198873.1">
    <property type="nucleotide sequence ID" value="XM_012343483.1"/>
</dbReference>
<accession>A0A067CI44</accession>
<dbReference type="Proteomes" id="UP000030745">
    <property type="component" value="Unassembled WGS sequence"/>
</dbReference>
<protein>
    <submittedName>
        <fullName evidence="1">Uncharacterized protein</fullName>
    </submittedName>
</protein>
<reference evidence="1 2" key="1">
    <citation type="journal article" date="2013" name="PLoS Genet.">
        <title>Distinctive expansion of potential virulence genes in the genome of the oomycete fish pathogen Saprolegnia parasitica.</title>
        <authorList>
            <person name="Jiang R.H."/>
            <person name="de Bruijn I."/>
            <person name="Haas B.J."/>
            <person name="Belmonte R."/>
            <person name="Lobach L."/>
            <person name="Christie J."/>
            <person name="van den Ackerveken G."/>
            <person name="Bottin A."/>
            <person name="Bulone V."/>
            <person name="Diaz-Moreno S.M."/>
            <person name="Dumas B."/>
            <person name="Fan L."/>
            <person name="Gaulin E."/>
            <person name="Govers F."/>
            <person name="Grenville-Briggs L.J."/>
            <person name="Horner N.R."/>
            <person name="Levin J.Z."/>
            <person name="Mammella M."/>
            <person name="Meijer H.J."/>
            <person name="Morris P."/>
            <person name="Nusbaum C."/>
            <person name="Oome S."/>
            <person name="Phillips A.J."/>
            <person name="van Rooyen D."/>
            <person name="Rzeszutek E."/>
            <person name="Saraiva M."/>
            <person name="Secombes C.J."/>
            <person name="Seidl M.F."/>
            <person name="Snel B."/>
            <person name="Stassen J.H."/>
            <person name="Sykes S."/>
            <person name="Tripathy S."/>
            <person name="van den Berg H."/>
            <person name="Vega-Arreguin J.C."/>
            <person name="Wawra S."/>
            <person name="Young S.K."/>
            <person name="Zeng Q."/>
            <person name="Dieguez-Uribeondo J."/>
            <person name="Russ C."/>
            <person name="Tyler B.M."/>
            <person name="van West P."/>
        </authorList>
    </citation>
    <scope>NUCLEOTIDE SEQUENCE [LARGE SCALE GENOMIC DNA]</scope>
    <source>
        <strain evidence="1 2">CBS 223.65</strain>
    </source>
</reference>
<dbReference type="VEuPathDB" id="FungiDB:SPRG_19643"/>
<dbReference type="AlphaFoldDB" id="A0A067CI44"/>
<evidence type="ECO:0000313" key="1">
    <source>
        <dbReference type="EMBL" id="KDO30419.1"/>
    </source>
</evidence>
<dbReference type="KEGG" id="spar:SPRG_19643"/>
<evidence type="ECO:0000313" key="2">
    <source>
        <dbReference type="Proteomes" id="UP000030745"/>
    </source>
</evidence>
<dbReference type="EMBL" id="KK583201">
    <property type="protein sequence ID" value="KDO30419.1"/>
    <property type="molecule type" value="Genomic_DNA"/>
</dbReference>